<dbReference type="EMBL" id="JBBEGN010000006">
    <property type="protein sequence ID" value="MEJ2868870.1"/>
    <property type="molecule type" value="Genomic_DNA"/>
</dbReference>
<comment type="caution">
    <text evidence="2">The sequence shown here is derived from an EMBL/GenBank/DDBJ whole genome shotgun (WGS) entry which is preliminary data.</text>
</comment>
<dbReference type="InterPro" id="IPR036938">
    <property type="entry name" value="PAP2/HPO_sf"/>
</dbReference>
<feature type="transmembrane region" description="Helical" evidence="1">
    <location>
        <begin position="69"/>
        <end position="92"/>
    </location>
</feature>
<keyword evidence="3" id="KW-1185">Reference proteome</keyword>
<proteinExistence type="predicted"/>
<dbReference type="Proteomes" id="UP001385809">
    <property type="component" value="Unassembled WGS sequence"/>
</dbReference>
<evidence type="ECO:0000313" key="2">
    <source>
        <dbReference type="EMBL" id="MEJ2868870.1"/>
    </source>
</evidence>
<accession>A0ABU8MNL6</accession>
<dbReference type="SUPFAM" id="SSF48317">
    <property type="entry name" value="Acid phosphatase/Vanadium-dependent haloperoxidase"/>
    <property type="match status" value="1"/>
</dbReference>
<feature type="transmembrane region" description="Helical" evidence="1">
    <location>
        <begin position="99"/>
        <end position="117"/>
    </location>
</feature>
<feature type="transmembrane region" description="Helical" evidence="1">
    <location>
        <begin position="137"/>
        <end position="156"/>
    </location>
</feature>
<dbReference type="Gene3D" id="1.20.144.10">
    <property type="entry name" value="Phosphatidic acid phosphatase type 2/haloperoxidase"/>
    <property type="match status" value="1"/>
</dbReference>
<protein>
    <recommendedName>
        <fullName evidence="4">Phosphatase PAP2 family protein</fullName>
    </recommendedName>
</protein>
<evidence type="ECO:0000256" key="1">
    <source>
        <dbReference type="SAM" id="Phobius"/>
    </source>
</evidence>
<reference evidence="2 3" key="1">
    <citation type="submission" date="2024-03" db="EMBL/GenBank/DDBJ databases">
        <title>Actinomycetospora sp. OC33-EN08, a novel actinomycete isolated from wild orchid (Aerides multiflora).</title>
        <authorList>
            <person name="Suriyachadkun C."/>
        </authorList>
    </citation>
    <scope>NUCLEOTIDE SEQUENCE [LARGE SCALE GENOMIC DNA]</scope>
    <source>
        <strain evidence="2 3">OC33-EN08</strain>
    </source>
</reference>
<feature type="transmembrane region" description="Helical" evidence="1">
    <location>
        <begin position="193"/>
        <end position="212"/>
    </location>
</feature>
<evidence type="ECO:0008006" key="4">
    <source>
        <dbReference type="Google" id="ProtNLM"/>
    </source>
</evidence>
<gene>
    <name evidence="2" type="ORF">WCD74_13945</name>
</gene>
<keyword evidence="1" id="KW-1133">Transmembrane helix</keyword>
<name>A0ABU8MNL6_9PSEU</name>
<feature type="transmembrane region" description="Helical" evidence="1">
    <location>
        <begin position="163"/>
        <end position="181"/>
    </location>
</feature>
<evidence type="ECO:0000313" key="3">
    <source>
        <dbReference type="Proteomes" id="UP001385809"/>
    </source>
</evidence>
<feature type="transmembrane region" description="Helical" evidence="1">
    <location>
        <begin position="20"/>
        <end position="40"/>
    </location>
</feature>
<keyword evidence="1" id="KW-0472">Membrane</keyword>
<organism evidence="2 3">
    <name type="scientific">Actinomycetospora aurantiaca</name>
    <dbReference type="NCBI Taxonomy" id="3129233"/>
    <lineage>
        <taxon>Bacteria</taxon>
        <taxon>Bacillati</taxon>
        <taxon>Actinomycetota</taxon>
        <taxon>Actinomycetes</taxon>
        <taxon>Pseudonocardiales</taxon>
        <taxon>Pseudonocardiaceae</taxon>
        <taxon>Actinomycetospora</taxon>
    </lineage>
</organism>
<keyword evidence="1" id="KW-0812">Transmembrane</keyword>
<dbReference type="RefSeq" id="WP_337695452.1">
    <property type="nucleotide sequence ID" value="NZ_JBBEGN010000006.1"/>
</dbReference>
<sequence length="236" mass="23332">MANGRAGVGIRLMSARARRMVGPVVGVGIVVIGVLAVHAAGRSSPGRTDRALAALVPMHHGSSAAVGDALAALGDPVPVAVLLVLGAGAAWWTRGGRGLALVLVAPAAAMVTTSLVLKPIVGRTRGNELAFPSGHTTAVAALAAVAAVLVVSAVSLRARTRAGTVVGLGVLVLAVGVSLVGRDVHDPSDVLGALGVVAAVVPLAALAVDAFADLAEPERTMGGPDDEATRRLPALR</sequence>